<dbReference type="AlphaFoldDB" id="A0A9Q5NEN5"/>
<proteinExistence type="predicted"/>
<organism evidence="1 2">
    <name type="scientific">Sanghuangporus baumii</name>
    <name type="common">Phellinus baumii</name>
    <dbReference type="NCBI Taxonomy" id="108892"/>
    <lineage>
        <taxon>Eukaryota</taxon>
        <taxon>Fungi</taxon>
        <taxon>Dikarya</taxon>
        <taxon>Basidiomycota</taxon>
        <taxon>Agaricomycotina</taxon>
        <taxon>Agaricomycetes</taxon>
        <taxon>Hymenochaetales</taxon>
        <taxon>Hymenochaetaceae</taxon>
        <taxon>Sanghuangporus</taxon>
    </lineage>
</organism>
<reference evidence="1" key="1">
    <citation type="submission" date="2016-06" db="EMBL/GenBank/DDBJ databases">
        <title>Draft Genome sequence of the fungus Inonotus baumii.</title>
        <authorList>
            <person name="Zhu H."/>
            <person name="Lin W."/>
        </authorList>
    </citation>
    <scope>NUCLEOTIDE SEQUENCE</scope>
    <source>
        <strain evidence="1">821</strain>
    </source>
</reference>
<dbReference type="InterPro" id="IPR032710">
    <property type="entry name" value="NTF2-like_dom_sf"/>
</dbReference>
<keyword evidence="2" id="KW-1185">Reference proteome</keyword>
<dbReference type="Proteomes" id="UP000757232">
    <property type="component" value="Unassembled WGS sequence"/>
</dbReference>
<accession>A0A9Q5NEN5</accession>
<evidence type="ECO:0000313" key="1">
    <source>
        <dbReference type="EMBL" id="OCB91264.1"/>
    </source>
</evidence>
<dbReference type="EMBL" id="LNZH02000097">
    <property type="protein sequence ID" value="OCB91264.1"/>
    <property type="molecule type" value="Genomic_DNA"/>
</dbReference>
<protein>
    <submittedName>
        <fullName evidence="1">Transcription elongation factor S-II</fullName>
    </submittedName>
</protein>
<dbReference type="Gene3D" id="3.10.450.50">
    <property type="match status" value="1"/>
</dbReference>
<keyword evidence="1" id="KW-0648">Protein biosynthesis</keyword>
<sequence length="167" mass="18798">MSSQRDQLLAAAHAFCDAFAAQKPLDEILNHLANGEDTLCVEHGLQQLAPFLGRQFAGPDGVKRYFTIIADLLSYDNMIFSEYFADAETQMVSVKGTATFTWKDTGNSWDEVFTYRLQFNDQLKVKVYEVWADSGAAYLASRGELVGIVLYILHTYENIVTNPIKKE</sequence>
<comment type="caution">
    <text evidence="1">The sequence shown here is derived from an EMBL/GenBank/DDBJ whole genome shotgun (WGS) entry which is preliminary data.</text>
</comment>
<dbReference type="GO" id="GO:0003746">
    <property type="term" value="F:translation elongation factor activity"/>
    <property type="evidence" value="ECO:0007669"/>
    <property type="project" value="UniProtKB-KW"/>
</dbReference>
<dbReference type="OrthoDB" id="3352776at2759"/>
<keyword evidence="1" id="KW-0251">Elongation factor</keyword>
<evidence type="ECO:0000313" key="2">
    <source>
        <dbReference type="Proteomes" id="UP000757232"/>
    </source>
</evidence>
<gene>
    <name evidence="1" type="ORF">A7U60_g1489</name>
</gene>
<dbReference type="SUPFAM" id="SSF54427">
    <property type="entry name" value="NTF2-like"/>
    <property type="match status" value="1"/>
</dbReference>
<name>A0A9Q5NEN5_SANBA</name>